<dbReference type="FunFam" id="1.10.533.10:FF:000129">
    <property type="entry name" value="Predicted protein"/>
    <property type="match status" value="1"/>
</dbReference>
<sequence>MHAKYWKTLEKTGTLHQSLIDHVFGEIVPGDSQAQQDLLSMMERYGLIARLNAPDENSQQSVQYFVPAQLTSSPESLTKACPKDGDPCPLLIHFPDGFVPHGLFPQLVSRLIRHFNEMGFTRPPTLFRNGAGFAIGAKNSHDLYLLCGKRCIKVILTAFTADMCEQGLAVRVRMLLEDSLDELSRDWDWLGHMRHEFCVECLACASEKCQEHDRSVSKTLSGWEFGWGGTSAGTEFVSKSGRPTVDDMILLAREVGSLWKRLGRALGLDEPELEQLEADKTQLYERCYGVLKRWTEIQASAATYESLGRALLHATVMKRDLYLEFCVAKDES</sequence>
<evidence type="ECO:0000259" key="1">
    <source>
        <dbReference type="PROSITE" id="PS50017"/>
    </source>
</evidence>
<dbReference type="Pfam" id="PF00531">
    <property type="entry name" value="Death"/>
    <property type="match status" value="1"/>
</dbReference>
<organism evidence="2 3">
    <name type="scientific">Nematostella vectensis</name>
    <name type="common">Starlet sea anemone</name>
    <dbReference type="NCBI Taxonomy" id="45351"/>
    <lineage>
        <taxon>Eukaryota</taxon>
        <taxon>Metazoa</taxon>
        <taxon>Cnidaria</taxon>
        <taxon>Anthozoa</taxon>
        <taxon>Hexacorallia</taxon>
        <taxon>Actiniaria</taxon>
        <taxon>Edwardsiidae</taxon>
        <taxon>Nematostella</taxon>
    </lineage>
</organism>
<dbReference type="InterPro" id="IPR016729">
    <property type="entry name" value="FADD"/>
</dbReference>
<proteinExistence type="predicted"/>
<dbReference type="PANTHER" id="PTHR15077:SF12">
    <property type="entry name" value="DEATH DOMAIN-CONTAINING PROTEIN"/>
    <property type="match status" value="1"/>
</dbReference>
<accession>A7TCN1</accession>
<reference evidence="2 3" key="1">
    <citation type="journal article" date="2007" name="Science">
        <title>Sea anemone genome reveals ancestral eumetazoan gene repertoire and genomic organization.</title>
        <authorList>
            <person name="Putnam N.H."/>
            <person name="Srivastava M."/>
            <person name="Hellsten U."/>
            <person name="Dirks B."/>
            <person name="Chapman J."/>
            <person name="Salamov A."/>
            <person name="Terry A."/>
            <person name="Shapiro H."/>
            <person name="Lindquist E."/>
            <person name="Kapitonov V.V."/>
            <person name="Jurka J."/>
            <person name="Genikhovich G."/>
            <person name="Grigoriev I.V."/>
            <person name="Lucas S.M."/>
            <person name="Steele R.E."/>
            <person name="Finnerty J.R."/>
            <person name="Technau U."/>
            <person name="Martindale M.Q."/>
            <person name="Rokhsar D.S."/>
        </authorList>
    </citation>
    <scope>NUCLEOTIDE SEQUENCE [LARGE SCALE GENOMIC DNA]</scope>
    <source>
        <strain evidence="3">CH2 X CH6</strain>
    </source>
</reference>
<dbReference type="SUPFAM" id="SSF47986">
    <property type="entry name" value="DEATH domain"/>
    <property type="match status" value="1"/>
</dbReference>
<keyword evidence="3" id="KW-1185">Reference proteome</keyword>
<dbReference type="CDD" id="cd01670">
    <property type="entry name" value="Death"/>
    <property type="match status" value="1"/>
</dbReference>
<evidence type="ECO:0000313" key="3">
    <source>
        <dbReference type="Proteomes" id="UP000001593"/>
    </source>
</evidence>
<dbReference type="HOGENOM" id="CLU_837593_0_0_1"/>
<dbReference type="Gene3D" id="1.10.533.10">
    <property type="entry name" value="Death Domain, Fas"/>
    <property type="match status" value="1"/>
</dbReference>
<dbReference type="Proteomes" id="UP000001593">
    <property type="component" value="Unassembled WGS sequence"/>
</dbReference>
<name>A7TCN1_NEMVE</name>
<dbReference type="InterPro" id="IPR011029">
    <property type="entry name" value="DEATH-like_dom_sf"/>
</dbReference>
<dbReference type="InterPro" id="IPR000488">
    <property type="entry name" value="Death_dom"/>
</dbReference>
<protein>
    <recommendedName>
        <fullName evidence="1">Death domain-containing protein</fullName>
    </recommendedName>
</protein>
<dbReference type="PROSITE" id="PS50017">
    <property type="entry name" value="DEATH_DOMAIN"/>
    <property type="match status" value="1"/>
</dbReference>
<gene>
    <name evidence="2" type="ORF">NEMVEDRAFT_v1g225310</name>
</gene>
<dbReference type="PhylomeDB" id="A7TCN1"/>
<dbReference type="EMBL" id="DS476583">
    <property type="protein sequence ID" value="EDO26186.1"/>
    <property type="molecule type" value="Genomic_DNA"/>
</dbReference>
<feature type="domain" description="Death" evidence="1">
    <location>
        <begin position="244"/>
        <end position="311"/>
    </location>
</feature>
<dbReference type="PANTHER" id="PTHR15077">
    <property type="entry name" value="FAS-ASSOCIATING DEATH DOMAIN-CONTAINING PROTEIN FADD"/>
    <property type="match status" value="1"/>
</dbReference>
<dbReference type="AlphaFoldDB" id="A7TCN1"/>
<dbReference type="GO" id="GO:0007165">
    <property type="term" value="P:signal transduction"/>
    <property type="evidence" value="ECO:0007669"/>
    <property type="project" value="InterPro"/>
</dbReference>
<dbReference type="InParanoid" id="A7TCN1"/>
<evidence type="ECO:0000313" key="2">
    <source>
        <dbReference type="EMBL" id="EDO26186.1"/>
    </source>
</evidence>
<dbReference type="OMA" id="EFERTAM"/>